<name>A0A0D9YAG5_9ORYZ</name>
<evidence type="ECO:0000313" key="2">
    <source>
        <dbReference type="Proteomes" id="UP000026961"/>
    </source>
</evidence>
<keyword evidence="2" id="KW-1185">Reference proteome</keyword>
<accession>A0A0D9YAG5</accession>
<dbReference type="Gramene" id="OGLUM01G23070.1">
    <property type="protein sequence ID" value="OGLUM01G23070.1"/>
    <property type="gene ID" value="OGLUM01G23070"/>
</dbReference>
<reference evidence="1" key="3">
    <citation type="submission" date="2018-05" db="EMBL/GenBank/DDBJ databases">
        <title>OgluRS3 (Oryza glumaepatula Reference Sequence Version 3).</title>
        <authorList>
            <person name="Zhang J."/>
            <person name="Kudrna D."/>
            <person name="Lee S."/>
            <person name="Talag J."/>
            <person name="Welchert J."/>
            <person name="Wing R.A."/>
        </authorList>
    </citation>
    <scope>NUCLEOTIDE SEQUENCE [LARGE SCALE GENOMIC DNA]</scope>
</reference>
<organism evidence="1">
    <name type="scientific">Oryza glumipatula</name>
    <dbReference type="NCBI Taxonomy" id="40148"/>
    <lineage>
        <taxon>Eukaryota</taxon>
        <taxon>Viridiplantae</taxon>
        <taxon>Streptophyta</taxon>
        <taxon>Embryophyta</taxon>
        <taxon>Tracheophyta</taxon>
        <taxon>Spermatophyta</taxon>
        <taxon>Magnoliopsida</taxon>
        <taxon>Liliopsida</taxon>
        <taxon>Poales</taxon>
        <taxon>Poaceae</taxon>
        <taxon>BOP clade</taxon>
        <taxon>Oryzoideae</taxon>
        <taxon>Oryzeae</taxon>
        <taxon>Oryzinae</taxon>
        <taxon>Oryza</taxon>
    </lineage>
</organism>
<dbReference type="Proteomes" id="UP000026961">
    <property type="component" value="Chromosome 1"/>
</dbReference>
<dbReference type="EnsemblPlants" id="OGLUM01G23070.1">
    <property type="protein sequence ID" value="OGLUM01G23070.1"/>
    <property type="gene ID" value="OGLUM01G23070"/>
</dbReference>
<evidence type="ECO:0000313" key="1">
    <source>
        <dbReference type="EnsemblPlants" id="OGLUM01G23070.1"/>
    </source>
</evidence>
<proteinExistence type="predicted"/>
<dbReference type="AlphaFoldDB" id="A0A0D9YAG5"/>
<reference evidence="1" key="2">
    <citation type="submission" date="2015-04" db="UniProtKB">
        <authorList>
            <consortium name="EnsemblPlants"/>
        </authorList>
    </citation>
    <scope>IDENTIFICATION</scope>
</reference>
<protein>
    <submittedName>
        <fullName evidence="1">Uncharacterized protein</fullName>
    </submittedName>
</protein>
<sequence>MARQPFLSPVHADNVVAGDCGADEKQKTHIAQNFEGMTMIMHDEVAQQVNDKAEQALIVPQREPLLEWCSTCIDFRRRVADTGSSTAFWLLLALANPTAAASTKGVRCPWLGGTRRGSRLVLALANPAIAAAVTDGARGQGPGGRP</sequence>
<reference evidence="1" key="1">
    <citation type="submission" date="2013-08" db="EMBL/GenBank/DDBJ databases">
        <title>Oryza genome evolution.</title>
        <authorList>
            <person name="Wing R.A."/>
            <person name="Panaud O."/>
            <person name="Oliveira A.C."/>
        </authorList>
    </citation>
    <scope>NUCLEOTIDE SEQUENCE</scope>
</reference>
<dbReference type="HOGENOM" id="CLU_1780305_0_0_1"/>